<dbReference type="Pfam" id="PF10099">
    <property type="entry name" value="RskA_C"/>
    <property type="match status" value="1"/>
</dbReference>
<dbReference type="GO" id="GO:0005886">
    <property type="term" value="C:plasma membrane"/>
    <property type="evidence" value="ECO:0007669"/>
    <property type="project" value="UniProtKB-SubCell"/>
</dbReference>
<accession>A0A2K8P946</accession>
<evidence type="ECO:0000313" key="15">
    <source>
        <dbReference type="EMBL" id="ATZ23267.1"/>
    </source>
</evidence>
<reference evidence="15 16" key="1">
    <citation type="submission" date="2017-11" db="EMBL/GenBank/DDBJ databases">
        <title>Complete genome sequence of Streptomyces lavendulae subsp. lavendulae CCM 3239 (formerly 'Streptomyces aureofaciens CCM 3239'), the producer of the angucycline-type antibiotic auricin.</title>
        <authorList>
            <person name="Busche T."/>
            <person name="Novakova R."/>
            <person name="Al'Dilaimi A."/>
            <person name="Homerova D."/>
            <person name="Feckova L."/>
            <person name="Rezuchova B."/>
            <person name="Mingyar E."/>
            <person name="Csolleiova D."/>
            <person name="Bekeova C."/>
            <person name="Winkler A."/>
            <person name="Sevcikova B."/>
            <person name="Kalinowski J."/>
            <person name="Kormanec J."/>
            <person name="Ruckert C."/>
        </authorList>
    </citation>
    <scope>NUCLEOTIDE SEQUENCE [LARGE SCALE GENOMIC DNA]</scope>
    <source>
        <strain evidence="15 16">CCM 3239</strain>
    </source>
</reference>
<keyword evidence="3" id="KW-1003">Cell membrane</keyword>
<evidence type="ECO:0000259" key="14">
    <source>
        <dbReference type="Pfam" id="PF13490"/>
    </source>
</evidence>
<dbReference type="Pfam" id="PF13490">
    <property type="entry name" value="zf-HC2"/>
    <property type="match status" value="1"/>
</dbReference>
<proteinExistence type="predicted"/>
<keyword evidence="16" id="KW-1185">Reference proteome</keyword>
<dbReference type="InterPro" id="IPR018764">
    <property type="entry name" value="RskA_C"/>
</dbReference>
<dbReference type="AlphaFoldDB" id="A0A2K8P946"/>
<keyword evidence="4 12" id="KW-0812">Transmembrane</keyword>
<feature type="domain" description="Anti-sigma K factor RskA C-terminal" evidence="13">
    <location>
        <begin position="116"/>
        <end position="258"/>
    </location>
</feature>
<evidence type="ECO:0000256" key="5">
    <source>
        <dbReference type="ARBA" id="ARBA00022989"/>
    </source>
</evidence>
<evidence type="ECO:0000256" key="8">
    <source>
        <dbReference type="ARBA" id="ARBA00023163"/>
    </source>
</evidence>
<evidence type="ECO:0000256" key="6">
    <source>
        <dbReference type="ARBA" id="ARBA00023015"/>
    </source>
</evidence>
<feature type="transmembrane region" description="Helical" evidence="12">
    <location>
        <begin position="115"/>
        <end position="135"/>
    </location>
</feature>
<evidence type="ECO:0000256" key="10">
    <source>
        <dbReference type="ARBA" id="ARBA00030803"/>
    </source>
</evidence>
<dbReference type="KEGG" id="slx:SLAV_06810"/>
<dbReference type="Proteomes" id="UP000231791">
    <property type="component" value="Chromosome"/>
</dbReference>
<dbReference type="InterPro" id="IPR041916">
    <property type="entry name" value="Anti_sigma_zinc_sf"/>
</dbReference>
<feature type="compositionally biased region" description="Low complexity" evidence="11">
    <location>
        <begin position="74"/>
        <end position="91"/>
    </location>
</feature>
<evidence type="ECO:0000313" key="16">
    <source>
        <dbReference type="Proteomes" id="UP000231791"/>
    </source>
</evidence>
<dbReference type="GO" id="GO:0006417">
    <property type="term" value="P:regulation of translation"/>
    <property type="evidence" value="ECO:0007669"/>
    <property type="project" value="TreeGrafter"/>
</dbReference>
<organism evidence="15 16">
    <name type="scientific">Streptomyces lavendulae subsp. lavendulae</name>
    <dbReference type="NCBI Taxonomy" id="58340"/>
    <lineage>
        <taxon>Bacteria</taxon>
        <taxon>Bacillati</taxon>
        <taxon>Actinomycetota</taxon>
        <taxon>Actinomycetes</taxon>
        <taxon>Kitasatosporales</taxon>
        <taxon>Streptomycetaceae</taxon>
        <taxon>Streptomyces</taxon>
    </lineage>
</organism>
<feature type="region of interest" description="Disordered" evidence="11">
    <location>
        <begin position="74"/>
        <end position="107"/>
    </location>
</feature>
<name>A0A2K8P946_STRLA</name>
<dbReference type="RefSeq" id="WP_030224463.1">
    <property type="nucleotide sequence ID" value="NZ_CP024985.1"/>
</dbReference>
<dbReference type="InterPro" id="IPR027383">
    <property type="entry name" value="Znf_put"/>
</dbReference>
<evidence type="ECO:0000259" key="13">
    <source>
        <dbReference type="Pfam" id="PF10099"/>
    </source>
</evidence>
<keyword evidence="7 12" id="KW-0472">Membrane</keyword>
<gene>
    <name evidence="15" type="primary">rskA1</name>
    <name evidence="15" type="ORF">SLAV_06810</name>
</gene>
<dbReference type="GeneID" id="49382473"/>
<keyword evidence="8" id="KW-0804">Transcription</keyword>
<evidence type="ECO:0000256" key="12">
    <source>
        <dbReference type="SAM" id="Phobius"/>
    </source>
</evidence>
<dbReference type="EMBL" id="CP024985">
    <property type="protein sequence ID" value="ATZ23267.1"/>
    <property type="molecule type" value="Genomic_DNA"/>
</dbReference>
<keyword evidence="5 12" id="KW-1133">Transmembrane helix</keyword>
<evidence type="ECO:0000256" key="9">
    <source>
        <dbReference type="ARBA" id="ARBA00029829"/>
    </source>
</evidence>
<evidence type="ECO:0000256" key="4">
    <source>
        <dbReference type="ARBA" id="ARBA00022692"/>
    </source>
</evidence>
<dbReference type="Gene3D" id="1.10.10.1320">
    <property type="entry name" value="Anti-sigma factor, zinc-finger domain"/>
    <property type="match status" value="1"/>
</dbReference>
<keyword evidence="6" id="KW-0805">Transcription regulation</keyword>
<feature type="domain" description="Putative zinc-finger" evidence="14">
    <location>
        <begin position="12"/>
        <end position="37"/>
    </location>
</feature>
<evidence type="ECO:0000256" key="1">
    <source>
        <dbReference type="ARBA" id="ARBA00004167"/>
    </source>
</evidence>
<dbReference type="GO" id="GO:0016989">
    <property type="term" value="F:sigma factor antagonist activity"/>
    <property type="evidence" value="ECO:0007669"/>
    <property type="project" value="TreeGrafter"/>
</dbReference>
<evidence type="ECO:0000256" key="7">
    <source>
        <dbReference type="ARBA" id="ARBA00023136"/>
    </source>
</evidence>
<dbReference type="OrthoDB" id="153510at2"/>
<dbReference type="PANTHER" id="PTHR37461">
    <property type="entry name" value="ANTI-SIGMA-K FACTOR RSKA"/>
    <property type="match status" value="1"/>
</dbReference>
<evidence type="ECO:0000256" key="3">
    <source>
        <dbReference type="ARBA" id="ARBA00022475"/>
    </source>
</evidence>
<protein>
    <recommendedName>
        <fullName evidence="10">Regulator of SigK</fullName>
    </recommendedName>
    <alternativeName>
        <fullName evidence="9">Sigma-K anti-sigma factor RskA</fullName>
    </alternativeName>
</protein>
<comment type="subcellular location">
    <subcellularLocation>
        <location evidence="2">Cell membrane</location>
    </subcellularLocation>
    <subcellularLocation>
        <location evidence="1">Membrane</location>
        <topology evidence="1">Single-pass membrane protein</topology>
    </subcellularLocation>
</comment>
<dbReference type="InterPro" id="IPR051474">
    <property type="entry name" value="Anti-sigma-K/W_factor"/>
</dbReference>
<evidence type="ECO:0000256" key="2">
    <source>
        <dbReference type="ARBA" id="ARBA00004236"/>
    </source>
</evidence>
<evidence type="ECO:0000256" key="11">
    <source>
        <dbReference type="SAM" id="MobiDB-lite"/>
    </source>
</evidence>
<sequence length="270" mass="27236">MGTENPHEATAAYVLDALAEPERAAFEAHLETCPDCAREVREFAATAALLGAAAAVEPPPALRGAVLRRIRELPAGAEPEPGAARGAGPETEPAPEPEPGPARHRAPRHRAWSRWALAACLAVAAGLGGVAAWQYQRADTARQQARAAEAREAALAGVLSAPDARLASGRIPDGGTGTVVLSRERDGAVFVPSGMAAPPAGRVYQLWFAGPGGMRPAGLMDPARPGAPALLAGPVGGATGVGVTVEPEGGSAAPTTAPLVLLVLPGARTA</sequence>
<dbReference type="PANTHER" id="PTHR37461:SF1">
    <property type="entry name" value="ANTI-SIGMA-K FACTOR RSKA"/>
    <property type="match status" value="1"/>
</dbReference>